<dbReference type="Pfam" id="PF00098">
    <property type="entry name" value="zf-CCHC"/>
    <property type="match status" value="1"/>
</dbReference>
<reference evidence="4" key="1">
    <citation type="submission" date="2017-03" db="EMBL/GenBank/DDBJ databases">
        <title>Phytopthora megakarya and P. palmivora, two closely related causual agents of cacao black pod achieved similar genome size and gene model numbers by different mechanisms.</title>
        <authorList>
            <person name="Ali S."/>
            <person name="Shao J."/>
            <person name="Larry D.J."/>
            <person name="Kronmiller B."/>
            <person name="Shen D."/>
            <person name="Strem M.D."/>
            <person name="Melnick R.L."/>
            <person name="Guiltinan M.J."/>
            <person name="Tyler B.M."/>
            <person name="Meinhardt L.W."/>
            <person name="Bailey B.A."/>
        </authorList>
    </citation>
    <scope>NUCLEOTIDE SEQUENCE [LARGE SCALE GENOMIC DNA]</scope>
    <source>
        <strain evidence="4">zdho120</strain>
    </source>
</reference>
<dbReference type="InterPro" id="IPR036875">
    <property type="entry name" value="Znf_CCHC_sf"/>
</dbReference>
<dbReference type="PROSITE" id="PS50158">
    <property type="entry name" value="ZF_CCHC"/>
    <property type="match status" value="1"/>
</dbReference>
<evidence type="ECO:0000256" key="1">
    <source>
        <dbReference type="PROSITE-ProRule" id="PRU00047"/>
    </source>
</evidence>
<dbReference type="SUPFAM" id="SSF57756">
    <property type="entry name" value="Retrovirus zinc finger-like domains"/>
    <property type="match status" value="1"/>
</dbReference>
<protein>
    <recommendedName>
        <fullName evidence="2">CCHC-type domain-containing protein</fullName>
    </recommendedName>
</protein>
<dbReference type="Gene3D" id="4.10.60.10">
    <property type="entry name" value="Zinc finger, CCHC-type"/>
    <property type="match status" value="1"/>
</dbReference>
<feature type="domain" description="CCHC-type" evidence="2">
    <location>
        <begin position="73"/>
        <end position="87"/>
    </location>
</feature>
<accession>A0A225VAC1</accession>
<dbReference type="GO" id="GO:0008270">
    <property type="term" value="F:zinc ion binding"/>
    <property type="evidence" value="ECO:0007669"/>
    <property type="project" value="UniProtKB-KW"/>
</dbReference>
<organism evidence="3 4">
    <name type="scientific">Phytophthora megakarya</name>
    <dbReference type="NCBI Taxonomy" id="4795"/>
    <lineage>
        <taxon>Eukaryota</taxon>
        <taxon>Sar</taxon>
        <taxon>Stramenopiles</taxon>
        <taxon>Oomycota</taxon>
        <taxon>Peronosporomycetes</taxon>
        <taxon>Peronosporales</taxon>
        <taxon>Peronosporaceae</taxon>
        <taxon>Phytophthora</taxon>
    </lineage>
</organism>
<feature type="non-terminal residue" evidence="3">
    <location>
        <position position="1"/>
    </location>
</feature>
<dbReference type="SMART" id="SM00343">
    <property type="entry name" value="ZnF_C2HC"/>
    <property type="match status" value="1"/>
</dbReference>
<sequence length="89" mass="10084">AEFQNLLIQCTQQISPLDLRFYFQEGLKPSTTNHLREIHPQTLDESIQLAICFDHNGQGPVASTTDWEKNAICHRCKQPGHIAPNCPTK</sequence>
<evidence type="ECO:0000259" key="2">
    <source>
        <dbReference type="PROSITE" id="PS50158"/>
    </source>
</evidence>
<keyword evidence="1" id="KW-0862">Zinc</keyword>
<keyword evidence="1" id="KW-0479">Metal-binding</keyword>
<gene>
    <name evidence="3" type="ORF">PHMEG_00026830</name>
</gene>
<dbReference type="AlphaFoldDB" id="A0A225VAC1"/>
<comment type="caution">
    <text evidence="3">The sequence shown here is derived from an EMBL/GenBank/DDBJ whole genome shotgun (WGS) entry which is preliminary data.</text>
</comment>
<keyword evidence="4" id="KW-1185">Reference proteome</keyword>
<name>A0A225VAC1_9STRA</name>
<proteinExistence type="predicted"/>
<dbReference type="OrthoDB" id="106809at2759"/>
<evidence type="ECO:0000313" key="4">
    <source>
        <dbReference type="Proteomes" id="UP000198211"/>
    </source>
</evidence>
<keyword evidence="1" id="KW-0863">Zinc-finger</keyword>
<dbReference type="GO" id="GO:0003676">
    <property type="term" value="F:nucleic acid binding"/>
    <property type="evidence" value="ECO:0007669"/>
    <property type="project" value="InterPro"/>
</dbReference>
<dbReference type="Proteomes" id="UP000198211">
    <property type="component" value="Unassembled WGS sequence"/>
</dbReference>
<evidence type="ECO:0000313" key="3">
    <source>
        <dbReference type="EMBL" id="OWZ01727.1"/>
    </source>
</evidence>
<dbReference type="InterPro" id="IPR001878">
    <property type="entry name" value="Znf_CCHC"/>
</dbReference>
<dbReference type="EMBL" id="NBNE01006637">
    <property type="protein sequence ID" value="OWZ01727.1"/>
    <property type="molecule type" value="Genomic_DNA"/>
</dbReference>